<feature type="domain" description="DUF7726" evidence="2">
    <location>
        <begin position="315"/>
        <end position="365"/>
    </location>
</feature>
<dbReference type="EMBL" id="JAQQWL010000002">
    <property type="protein sequence ID" value="KAK8087366.1"/>
    <property type="molecule type" value="Genomic_DNA"/>
</dbReference>
<dbReference type="GeneID" id="92086812"/>
<feature type="compositionally biased region" description="Basic residues" evidence="1">
    <location>
        <begin position="29"/>
        <end position="38"/>
    </location>
</feature>
<comment type="caution">
    <text evidence="3">The sequence shown here is derived from an EMBL/GenBank/DDBJ whole genome shotgun (WGS) entry which is preliminary data.</text>
</comment>
<keyword evidence="4" id="KW-1185">Reference proteome</keyword>
<reference evidence="3 4" key="1">
    <citation type="submission" date="2023-01" db="EMBL/GenBank/DDBJ databases">
        <title>Analysis of 21 Apiospora genomes using comparative genomics revels a genus with tremendous synthesis potential of carbohydrate active enzymes and secondary metabolites.</title>
        <authorList>
            <person name="Sorensen T."/>
        </authorList>
    </citation>
    <scope>NUCLEOTIDE SEQUENCE [LARGE SCALE GENOMIC DNA]</scope>
    <source>
        <strain evidence="3 4">CBS 135458</strain>
    </source>
</reference>
<evidence type="ECO:0000313" key="3">
    <source>
        <dbReference type="EMBL" id="KAK8087366.1"/>
    </source>
</evidence>
<name>A0ABR1WW29_9PEZI</name>
<dbReference type="Proteomes" id="UP001480595">
    <property type="component" value="Unassembled WGS sequence"/>
</dbReference>
<evidence type="ECO:0000259" key="2">
    <source>
        <dbReference type="Pfam" id="PF24852"/>
    </source>
</evidence>
<dbReference type="InterPro" id="IPR056143">
    <property type="entry name" value="DUF7726"/>
</dbReference>
<feature type="region of interest" description="Disordered" evidence="1">
    <location>
        <begin position="399"/>
        <end position="419"/>
    </location>
</feature>
<dbReference type="Pfam" id="PF24852">
    <property type="entry name" value="DUF7726"/>
    <property type="match status" value="1"/>
</dbReference>
<organism evidence="3 4">
    <name type="scientific">Apiospora phragmitis</name>
    <dbReference type="NCBI Taxonomy" id="2905665"/>
    <lineage>
        <taxon>Eukaryota</taxon>
        <taxon>Fungi</taxon>
        <taxon>Dikarya</taxon>
        <taxon>Ascomycota</taxon>
        <taxon>Pezizomycotina</taxon>
        <taxon>Sordariomycetes</taxon>
        <taxon>Xylariomycetidae</taxon>
        <taxon>Amphisphaeriales</taxon>
        <taxon>Apiosporaceae</taxon>
        <taxon>Apiospora</taxon>
    </lineage>
</organism>
<proteinExistence type="predicted"/>
<protein>
    <recommendedName>
        <fullName evidence="2">DUF7726 domain-containing protein</fullName>
    </recommendedName>
</protein>
<accession>A0ABR1WW29</accession>
<sequence length="419" mass="47884">MAPLMIDVYRVNQPKPIRRQKVNAPPRSKACKINRPKPYRPTTARKHETIHTLLGLVIGKPYLPLRSLWCSNSPRADKRYPQPPDSRKSNSQLVEDLTAAPGVDESKVAKCVVDVIYEDANDDPKKSATMSAGKGDWQVHGGRLGRDHTLEDVPNHYLRDRLMSFTNERMPQDQAPEARRRVFSDLNDGEIAVYADIIRKSEVRYTGGVQMWTGREWRERCRKQEAQQHLQKLSKIMKIANEHSSIKNMGEAANMEKQEEALDHIDADINMTPHPSGHRRNYGDLDPIRHSVFNPRSQDPLPQEKKALPVPFYTEINYDCDQVRALVKRFVTKPGLWDLDKFRRACGLERAQLIGFLEKAGPRGRRAEPGFFRRREALGLAPFFDQKKADKIFPWHKVKGGTASDAGDNTARATKRNRA</sequence>
<feature type="region of interest" description="Disordered" evidence="1">
    <location>
        <begin position="21"/>
        <end position="41"/>
    </location>
</feature>
<feature type="region of interest" description="Disordered" evidence="1">
    <location>
        <begin position="122"/>
        <end position="148"/>
    </location>
</feature>
<evidence type="ECO:0000256" key="1">
    <source>
        <dbReference type="SAM" id="MobiDB-lite"/>
    </source>
</evidence>
<evidence type="ECO:0000313" key="4">
    <source>
        <dbReference type="Proteomes" id="UP001480595"/>
    </source>
</evidence>
<dbReference type="RefSeq" id="XP_066721890.1">
    <property type="nucleotide sequence ID" value="XM_066853749.1"/>
</dbReference>
<gene>
    <name evidence="3" type="ORF">PG994_002340</name>
</gene>